<keyword evidence="8 11" id="KW-1133">Transmembrane helix</keyword>
<dbReference type="PROSITE" id="PS50885">
    <property type="entry name" value="HAMP"/>
    <property type="match status" value="1"/>
</dbReference>
<dbReference type="GO" id="GO:0005524">
    <property type="term" value="F:ATP binding"/>
    <property type="evidence" value="ECO:0007669"/>
    <property type="project" value="UniProtKB-KW"/>
</dbReference>
<sequence>MRVPIFTKLFISLFMTSILLVIGMTFSVSYSFKSGFQEYLNQQEKEQVEQLASLLSGYYSANVGWQELQEQPEIWGDLFVKLGVPFPKNGAAPERHIKPNIDLGGPDSGLERGPNRGPDRGPDLPPRDAAMSEEFGPISHRLFLEDDNHHWIAGVYFSDSKESSVEWFREPIKQGKQIVGWLVLKQKNQLSGPLVGQFYAQQQHNLIWIIGLAGLASLLVALGLVRHFLSPLKRLQQGANALSEGDYSFTFESSSNDEFGELANRFQYLAGSLKRQKDSREQWLVDISHELRTPIAVLRSELEAIQDGIRKPEMTRMDSMHHQVMGLRRLVDDLYLLSKTDAGVYQLDVRRLDIVALLQSVANRFEHRMAQKGLRLERLISEPIFIKGDEKTLEQLCVNLLENSLRYTDAPGTIKLSVLEQNDDLVLLFEDSAPSVDDAHLGKLFVRLYRVDQSRSRSHGGSGLGLSICHNIVMMHGGSIVAKRSELGGLVIEVRLKREMSNG</sequence>
<evidence type="ECO:0000256" key="3">
    <source>
        <dbReference type="ARBA" id="ARBA00012438"/>
    </source>
</evidence>
<dbReference type="InterPro" id="IPR036097">
    <property type="entry name" value="HisK_dim/P_sf"/>
</dbReference>
<dbReference type="PANTHER" id="PTHR45436">
    <property type="entry name" value="SENSOR HISTIDINE KINASE YKOH"/>
    <property type="match status" value="1"/>
</dbReference>
<comment type="catalytic activity">
    <reaction evidence="1">
        <text>ATP + protein L-histidine = ADP + protein N-phospho-L-histidine.</text>
        <dbReference type="EC" id="2.7.13.3"/>
    </reaction>
</comment>
<dbReference type="EC" id="2.7.13.3" evidence="3"/>
<dbReference type="Pfam" id="PF00512">
    <property type="entry name" value="HisKA"/>
    <property type="match status" value="1"/>
</dbReference>
<comment type="subcellular location">
    <subcellularLocation>
        <location evidence="2">Membrane</location>
    </subcellularLocation>
</comment>
<dbReference type="SUPFAM" id="SSF55874">
    <property type="entry name" value="ATPase domain of HSP90 chaperone/DNA topoisomerase II/histidine kinase"/>
    <property type="match status" value="1"/>
</dbReference>
<evidence type="ECO:0000256" key="1">
    <source>
        <dbReference type="ARBA" id="ARBA00000085"/>
    </source>
</evidence>
<keyword evidence="15" id="KW-1185">Reference proteome</keyword>
<dbReference type="InterPro" id="IPR003660">
    <property type="entry name" value="HAMP_dom"/>
</dbReference>
<proteinExistence type="predicted"/>
<evidence type="ECO:0000256" key="6">
    <source>
        <dbReference type="ARBA" id="ARBA00022692"/>
    </source>
</evidence>
<dbReference type="PANTHER" id="PTHR45436:SF5">
    <property type="entry name" value="SENSOR HISTIDINE KINASE TRCS"/>
    <property type="match status" value="1"/>
</dbReference>
<feature type="compositionally biased region" description="Basic and acidic residues" evidence="10">
    <location>
        <begin position="109"/>
        <end position="126"/>
    </location>
</feature>
<keyword evidence="14" id="KW-0547">Nucleotide-binding</keyword>
<keyword evidence="6 11" id="KW-0812">Transmembrane</keyword>
<feature type="domain" description="Histidine kinase" evidence="12">
    <location>
        <begin position="286"/>
        <end position="500"/>
    </location>
</feature>
<feature type="transmembrane region" description="Helical" evidence="11">
    <location>
        <begin position="206"/>
        <end position="225"/>
    </location>
</feature>
<keyword evidence="4" id="KW-0597">Phosphoprotein</keyword>
<evidence type="ECO:0000256" key="7">
    <source>
        <dbReference type="ARBA" id="ARBA00022777"/>
    </source>
</evidence>
<dbReference type="Gene3D" id="1.10.287.130">
    <property type="match status" value="1"/>
</dbReference>
<accession>A0ABU9G609</accession>
<keyword evidence="7" id="KW-0418">Kinase</keyword>
<reference evidence="14 15" key="1">
    <citation type="submission" date="2024-02" db="EMBL/GenBank/DDBJ databases">
        <title>Bacteria isolated from the canopy kelp, Nereocystis luetkeana.</title>
        <authorList>
            <person name="Pfister C.A."/>
            <person name="Younker I.T."/>
            <person name="Light S.H."/>
        </authorList>
    </citation>
    <scope>NUCLEOTIDE SEQUENCE [LARGE SCALE GENOMIC DNA]</scope>
    <source>
        <strain evidence="14 15">TI.4.07</strain>
    </source>
</reference>
<comment type="caution">
    <text evidence="14">The sequence shown here is derived from an EMBL/GenBank/DDBJ whole genome shotgun (WGS) entry which is preliminary data.</text>
</comment>
<dbReference type="InterPro" id="IPR003661">
    <property type="entry name" value="HisK_dim/P_dom"/>
</dbReference>
<evidence type="ECO:0000256" key="2">
    <source>
        <dbReference type="ARBA" id="ARBA00004370"/>
    </source>
</evidence>
<dbReference type="InterPro" id="IPR036890">
    <property type="entry name" value="HATPase_C_sf"/>
</dbReference>
<dbReference type="SMART" id="SM00388">
    <property type="entry name" value="HisKA"/>
    <property type="match status" value="1"/>
</dbReference>
<evidence type="ECO:0000256" key="8">
    <source>
        <dbReference type="ARBA" id="ARBA00022989"/>
    </source>
</evidence>
<gene>
    <name evidence="14" type="ORF">V6242_12295</name>
</gene>
<evidence type="ECO:0000256" key="9">
    <source>
        <dbReference type="ARBA" id="ARBA00023012"/>
    </source>
</evidence>
<dbReference type="SUPFAM" id="SSF158472">
    <property type="entry name" value="HAMP domain-like"/>
    <property type="match status" value="1"/>
</dbReference>
<feature type="transmembrane region" description="Helical" evidence="11">
    <location>
        <begin position="9"/>
        <end position="32"/>
    </location>
</feature>
<dbReference type="Pfam" id="PF02518">
    <property type="entry name" value="HATPase_c"/>
    <property type="match status" value="1"/>
</dbReference>
<dbReference type="InterPro" id="IPR003594">
    <property type="entry name" value="HATPase_dom"/>
</dbReference>
<evidence type="ECO:0000259" key="13">
    <source>
        <dbReference type="PROSITE" id="PS50885"/>
    </source>
</evidence>
<dbReference type="SMART" id="SM00387">
    <property type="entry name" value="HATPase_c"/>
    <property type="match status" value="1"/>
</dbReference>
<dbReference type="SUPFAM" id="SSF47384">
    <property type="entry name" value="Homodimeric domain of signal transducing histidine kinase"/>
    <property type="match status" value="1"/>
</dbReference>
<evidence type="ECO:0000256" key="4">
    <source>
        <dbReference type="ARBA" id="ARBA00022553"/>
    </source>
</evidence>
<dbReference type="Proteomes" id="UP001379949">
    <property type="component" value="Unassembled WGS sequence"/>
</dbReference>
<dbReference type="InterPro" id="IPR005467">
    <property type="entry name" value="His_kinase_dom"/>
</dbReference>
<dbReference type="RefSeq" id="WP_341565256.1">
    <property type="nucleotide sequence ID" value="NZ_JBAKAQ010000008.1"/>
</dbReference>
<dbReference type="Gene3D" id="3.30.565.10">
    <property type="entry name" value="Histidine kinase-like ATPase, C-terminal domain"/>
    <property type="match status" value="1"/>
</dbReference>
<dbReference type="EMBL" id="JBAKAR010000010">
    <property type="protein sequence ID" value="MEL0613927.1"/>
    <property type="molecule type" value="Genomic_DNA"/>
</dbReference>
<evidence type="ECO:0000313" key="14">
    <source>
        <dbReference type="EMBL" id="MEL0613927.1"/>
    </source>
</evidence>
<protein>
    <recommendedName>
        <fullName evidence="3">histidine kinase</fullName>
        <ecNumber evidence="3">2.7.13.3</ecNumber>
    </recommendedName>
</protein>
<feature type="domain" description="HAMP" evidence="13">
    <location>
        <begin position="226"/>
        <end position="278"/>
    </location>
</feature>
<feature type="region of interest" description="Disordered" evidence="10">
    <location>
        <begin position="91"/>
        <end position="130"/>
    </location>
</feature>
<name>A0ABU9G609_9GAMM</name>
<evidence type="ECO:0000313" key="15">
    <source>
        <dbReference type="Proteomes" id="UP001379949"/>
    </source>
</evidence>
<dbReference type="Pfam" id="PF00672">
    <property type="entry name" value="HAMP"/>
    <property type="match status" value="1"/>
</dbReference>
<evidence type="ECO:0000256" key="11">
    <source>
        <dbReference type="SAM" id="Phobius"/>
    </source>
</evidence>
<keyword evidence="9" id="KW-0902">Two-component regulatory system</keyword>
<dbReference type="CDD" id="cd00082">
    <property type="entry name" value="HisKA"/>
    <property type="match status" value="1"/>
</dbReference>
<dbReference type="InterPro" id="IPR050428">
    <property type="entry name" value="TCS_sensor_his_kinase"/>
</dbReference>
<evidence type="ECO:0000256" key="10">
    <source>
        <dbReference type="SAM" id="MobiDB-lite"/>
    </source>
</evidence>
<keyword evidence="11" id="KW-0472">Membrane</keyword>
<dbReference type="CDD" id="cd06225">
    <property type="entry name" value="HAMP"/>
    <property type="match status" value="1"/>
</dbReference>
<dbReference type="PROSITE" id="PS50109">
    <property type="entry name" value="HIS_KIN"/>
    <property type="match status" value="1"/>
</dbReference>
<evidence type="ECO:0000256" key="5">
    <source>
        <dbReference type="ARBA" id="ARBA00022679"/>
    </source>
</evidence>
<organism evidence="14 15">
    <name type="scientific">Marinomonas arenicola</name>
    <dbReference type="NCBI Taxonomy" id="569601"/>
    <lineage>
        <taxon>Bacteria</taxon>
        <taxon>Pseudomonadati</taxon>
        <taxon>Pseudomonadota</taxon>
        <taxon>Gammaproteobacteria</taxon>
        <taxon>Oceanospirillales</taxon>
        <taxon>Oceanospirillaceae</taxon>
        <taxon>Marinomonas</taxon>
    </lineage>
</organism>
<evidence type="ECO:0000259" key="12">
    <source>
        <dbReference type="PROSITE" id="PS50109"/>
    </source>
</evidence>
<keyword evidence="5" id="KW-0808">Transferase</keyword>
<dbReference type="SMART" id="SM00304">
    <property type="entry name" value="HAMP"/>
    <property type="match status" value="1"/>
</dbReference>
<dbReference type="Gene3D" id="6.10.340.10">
    <property type="match status" value="1"/>
</dbReference>
<keyword evidence="14" id="KW-0067">ATP-binding</keyword>